<name>A0A1M2W222_TRAPU</name>
<feature type="region of interest" description="Disordered" evidence="1">
    <location>
        <begin position="167"/>
        <end position="210"/>
    </location>
</feature>
<dbReference type="EMBL" id="MNAD01000360">
    <property type="protein sequence ID" value="OJT13812.1"/>
    <property type="molecule type" value="Genomic_DNA"/>
</dbReference>
<accession>A0A1M2W222</accession>
<proteinExistence type="predicted"/>
<reference evidence="2 3" key="1">
    <citation type="submission" date="2016-10" db="EMBL/GenBank/DDBJ databases">
        <title>Genome sequence of the basidiomycete white-rot fungus Trametes pubescens.</title>
        <authorList>
            <person name="Makela M.R."/>
            <person name="Granchi Z."/>
            <person name="Peng M."/>
            <person name="De Vries R.P."/>
            <person name="Grigoriev I."/>
            <person name="Riley R."/>
            <person name="Hilden K."/>
        </authorList>
    </citation>
    <scope>NUCLEOTIDE SEQUENCE [LARGE SCALE GENOMIC DNA]</scope>
    <source>
        <strain evidence="2 3">FBCC735</strain>
    </source>
</reference>
<dbReference type="OrthoDB" id="2808148at2759"/>
<keyword evidence="3" id="KW-1185">Reference proteome</keyword>
<evidence type="ECO:0000313" key="3">
    <source>
        <dbReference type="Proteomes" id="UP000184267"/>
    </source>
</evidence>
<evidence type="ECO:0000256" key="1">
    <source>
        <dbReference type="SAM" id="MobiDB-lite"/>
    </source>
</evidence>
<sequence>MPVYVAPLTSARHPAPPNSRTALYTGTVVVLPSRPLQIGLAVHLHLLASPLQLGRDAFQTVMDNSTVVPLAIAGCIVGTRACEAGEAEFVIMNDHHSAYVQRAFLRAQAVHGVSVDLDIGLDLSWRLDRLLHPLPLPRAPPVQHQTMQSLSTRAHIERYVFNKPTHCHPSSHIMSSRDLSEASGSMLPPPSQPRCSRTPSPSQSWHATPRSTSAFDEALQYFSTPMEKNGSQVDLERQDGAPVVDTS</sequence>
<comment type="caution">
    <text evidence="2">The sequence shown here is derived from an EMBL/GenBank/DDBJ whole genome shotgun (WGS) entry which is preliminary data.</text>
</comment>
<organism evidence="2 3">
    <name type="scientific">Trametes pubescens</name>
    <name type="common">White-rot fungus</name>
    <dbReference type="NCBI Taxonomy" id="154538"/>
    <lineage>
        <taxon>Eukaryota</taxon>
        <taxon>Fungi</taxon>
        <taxon>Dikarya</taxon>
        <taxon>Basidiomycota</taxon>
        <taxon>Agaricomycotina</taxon>
        <taxon>Agaricomycetes</taxon>
        <taxon>Polyporales</taxon>
        <taxon>Polyporaceae</taxon>
        <taxon>Trametes</taxon>
    </lineage>
</organism>
<feature type="compositionally biased region" description="Polar residues" evidence="1">
    <location>
        <begin position="193"/>
        <end position="210"/>
    </location>
</feature>
<dbReference type="AlphaFoldDB" id="A0A1M2W222"/>
<feature type="region of interest" description="Disordered" evidence="1">
    <location>
        <begin position="223"/>
        <end position="247"/>
    </location>
</feature>
<protein>
    <submittedName>
        <fullName evidence="2">Uncharacterized protein</fullName>
    </submittedName>
</protein>
<dbReference type="Proteomes" id="UP000184267">
    <property type="component" value="Unassembled WGS sequence"/>
</dbReference>
<gene>
    <name evidence="2" type="ORF">TRAPUB_9659</name>
</gene>
<evidence type="ECO:0000313" key="2">
    <source>
        <dbReference type="EMBL" id="OJT13812.1"/>
    </source>
</evidence>